<dbReference type="Proteomes" id="UP000306145">
    <property type="component" value="Unassembled WGS sequence"/>
</dbReference>
<dbReference type="PANTHER" id="PTHR12383">
    <property type="entry name" value="PROTEASE FAMILY S26 MITOCHONDRIAL INNER MEMBRANE PROTEASE-RELATED"/>
    <property type="match status" value="1"/>
</dbReference>
<gene>
    <name evidence="6" type="ORF">FHG89_01700</name>
</gene>
<sequence length="116" mass="12830">MHADHPTEAPRLRGPLTAVSVTGPSMAPTLRHGDALLVRTGGRPIRPGDVVVAVFRTRPELLVVKRAVRPQDGGWWLRGDNDLVTDDSRAYGVADVRGRVVARYWPRPGRVPRLRL</sequence>
<dbReference type="InterPro" id="IPR015927">
    <property type="entry name" value="Peptidase_S24_S26A/B/C"/>
</dbReference>
<evidence type="ECO:0000256" key="4">
    <source>
        <dbReference type="SAM" id="MobiDB-lite"/>
    </source>
</evidence>
<organism evidence="6 7">
    <name type="scientific">Micromonospora orduensis</name>
    <dbReference type="NCBI Taxonomy" id="1420891"/>
    <lineage>
        <taxon>Bacteria</taxon>
        <taxon>Bacillati</taxon>
        <taxon>Actinomycetota</taxon>
        <taxon>Actinomycetes</taxon>
        <taxon>Micromonosporales</taxon>
        <taxon>Micromonosporaceae</taxon>
        <taxon>Micromonospora</taxon>
    </lineage>
</organism>
<dbReference type="CDD" id="cd06462">
    <property type="entry name" value="Peptidase_S24_S26"/>
    <property type="match status" value="1"/>
</dbReference>
<feature type="domain" description="Peptidase S24/S26A/S26B/S26C" evidence="5">
    <location>
        <begin position="14"/>
        <end position="86"/>
    </location>
</feature>
<keyword evidence="3" id="KW-0472">Membrane</keyword>
<comment type="caution">
    <text evidence="6">The sequence shown here is derived from an EMBL/GenBank/DDBJ whole genome shotgun (WGS) entry which is preliminary data.</text>
</comment>
<dbReference type="InterPro" id="IPR036286">
    <property type="entry name" value="LexA/Signal_pep-like_sf"/>
</dbReference>
<dbReference type="OrthoDB" id="1467636at2"/>
<evidence type="ECO:0000256" key="1">
    <source>
        <dbReference type="ARBA" id="ARBA00004370"/>
    </source>
</evidence>
<proteinExistence type="predicted"/>
<evidence type="ECO:0000256" key="3">
    <source>
        <dbReference type="ARBA" id="ARBA00023136"/>
    </source>
</evidence>
<dbReference type="GO" id="GO:0016020">
    <property type="term" value="C:membrane"/>
    <property type="evidence" value="ECO:0007669"/>
    <property type="project" value="UniProtKB-SubCell"/>
</dbReference>
<feature type="region of interest" description="Disordered" evidence="4">
    <location>
        <begin position="1"/>
        <end position="27"/>
    </location>
</feature>
<evidence type="ECO:0000256" key="2">
    <source>
        <dbReference type="ARBA" id="ARBA00022801"/>
    </source>
</evidence>
<comment type="subcellular location">
    <subcellularLocation>
        <location evidence="1">Membrane</location>
    </subcellularLocation>
</comment>
<evidence type="ECO:0000259" key="5">
    <source>
        <dbReference type="Pfam" id="PF00717"/>
    </source>
</evidence>
<dbReference type="Gene3D" id="2.10.109.10">
    <property type="entry name" value="Umud Fragment, subunit A"/>
    <property type="match status" value="1"/>
</dbReference>
<dbReference type="RefSeq" id="WP_139582278.1">
    <property type="nucleotide sequence ID" value="NZ_VDFY01000068.1"/>
</dbReference>
<feature type="compositionally biased region" description="Basic and acidic residues" evidence="4">
    <location>
        <begin position="1"/>
        <end position="11"/>
    </location>
</feature>
<name>A0A5C4QZY6_9ACTN</name>
<dbReference type="InterPro" id="IPR052064">
    <property type="entry name" value="Mito_IMP1_subunit"/>
</dbReference>
<dbReference type="AlphaFoldDB" id="A0A5C4QZY6"/>
<keyword evidence="7" id="KW-1185">Reference proteome</keyword>
<evidence type="ECO:0000313" key="6">
    <source>
        <dbReference type="EMBL" id="TNH31567.1"/>
    </source>
</evidence>
<dbReference type="PANTHER" id="PTHR12383:SF16">
    <property type="entry name" value="MITOCHONDRIAL INNER MEMBRANE PROTEASE SUBUNIT 1"/>
    <property type="match status" value="1"/>
</dbReference>
<dbReference type="GO" id="GO:0016787">
    <property type="term" value="F:hydrolase activity"/>
    <property type="evidence" value="ECO:0007669"/>
    <property type="project" value="UniProtKB-KW"/>
</dbReference>
<dbReference type="EMBL" id="VDFY01000068">
    <property type="protein sequence ID" value="TNH31567.1"/>
    <property type="molecule type" value="Genomic_DNA"/>
</dbReference>
<evidence type="ECO:0000313" key="7">
    <source>
        <dbReference type="Proteomes" id="UP000306145"/>
    </source>
</evidence>
<dbReference type="Pfam" id="PF00717">
    <property type="entry name" value="Peptidase_S24"/>
    <property type="match status" value="1"/>
</dbReference>
<keyword evidence="2" id="KW-0378">Hydrolase</keyword>
<reference evidence="6 7" key="1">
    <citation type="submission" date="2019-06" db="EMBL/GenBank/DDBJ databases">
        <title>Micromonospora ordensis sp. nov., isolated from deep marine sediment.</title>
        <authorList>
            <person name="Veyisoglu A."/>
            <person name="Carro L."/>
            <person name="Klenk H.-P."/>
            <person name="Sahin N."/>
        </authorList>
    </citation>
    <scope>NUCLEOTIDE SEQUENCE [LARGE SCALE GENOMIC DNA]</scope>
    <source>
        <strain evidence="6 7">S2509</strain>
    </source>
</reference>
<accession>A0A5C4QZY6</accession>
<protein>
    <submittedName>
        <fullName evidence="6">S26 family signal peptidase</fullName>
    </submittedName>
</protein>
<dbReference type="SUPFAM" id="SSF51306">
    <property type="entry name" value="LexA/Signal peptidase"/>
    <property type="match status" value="1"/>
</dbReference>